<organism evidence="1 2">
    <name type="scientific">Albidovulum salinarum</name>
    <dbReference type="NCBI Taxonomy" id="2984153"/>
    <lineage>
        <taxon>Bacteria</taxon>
        <taxon>Pseudomonadati</taxon>
        <taxon>Pseudomonadota</taxon>
        <taxon>Alphaproteobacteria</taxon>
        <taxon>Rhodobacterales</taxon>
        <taxon>Paracoccaceae</taxon>
        <taxon>Albidovulum</taxon>
    </lineage>
</organism>
<sequence length="93" mass="10258">MTVSNQLIDRLSSEAGRRLNETARAGRRRALGSISRCCVTVTTDGTTMREEFFDVTPTIGEISARVGGGAYVVSIAMRRKPLRERIRLMLAAE</sequence>
<proteinExistence type="predicted"/>
<protein>
    <submittedName>
        <fullName evidence="1">Uncharacterized protein</fullName>
    </submittedName>
</protein>
<gene>
    <name evidence="1" type="ORF">OEZ60_06395</name>
</gene>
<dbReference type="RefSeq" id="WP_263334326.1">
    <property type="nucleotide sequence ID" value="NZ_JAOVQO010000005.1"/>
</dbReference>
<reference evidence="1 2" key="1">
    <citation type="submission" date="2022-10" db="EMBL/GenBank/DDBJ databases">
        <title>Defluviimonas sp. nov., isolated from ocean surface sediments.</title>
        <authorList>
            <person name="He W."/>
            <person name="Wang L."/>
            <person name="Zhang D.-F."/>
        </authorList>
    </citation>
    <scope>NUCLEOTIDE SEQUENCE [LARGE SCALE GENOMIC DNA]</scope>
    <source>
        <strain evidence="1 2">WL0024</strain>
    </source>
</reference>
<keyword evidence="2" id="KW-1185">Reference proteome</keyword>
<dbReference type="EMBL" id="JAOVQO010000005">
    <property type="protein sequence ID" value="MCU9847632.1"/>
    <property type="molecule type" value="Genomic_DNA"/>
</dbReference>
<evidence type="ECO:0000313" key="1">
    <source>
        <dbReference type="EMBL" id="MCU9847632.1"/>
    </source>
</evidence>
<comment type="caution">
    <text evidence="1">The sequence shown here is derived from an EMBL/GenBank/DDBJ whole genome shotgun (WGS) entry which is preliminary data.</text>
</comment>
<dbReference type="Proteomes" id="UP001209535">
    <property type="component" value="Unassembled WGS sequence"/>
</dbReference>
<accession>A0ABT2X123</accession>
<evidence type="ECO:0000313" key="2">
    <source>
        <dbReference type="Proteomes" id="UP001209535"/>
    </source>
</evidence>
<name>A0ABT2X123_9RHOB</name>